<keyword evidence="4" id="KW-0653">Protein transport</keyword>
<dbReference type="InterPro" id="IPR004564">
    <property type="entry name" value="OM_lipoprot_carrier_LolA-like"/>
</dbReference>
<name>A0A091AUB4_9GAMM</name>
<comment type="subunit">
    <text evidence="1">Monomer.</text>
</comment>
<evidence type="ECO:0000313" key="7">
    <source>
        <dbReference type="Proteomes" id="UP000029385"/>
    </source>
</evidence>
<dbReference type="Pfam" id="PF03548">
    <property type="entry name" value="LolA"/>
    <property type="match status" value="1"/>
</dbReference>
<gene>
    <name evidence="6" type="ORF">N789_12520</name>
</gene>
<dbReference type="eggNOG" id="COG2834">
    <property type="taxonomic scope" value="Bacteria"/>
</dbReference>
<dbReference type="InterPro" id="IPR029046">
    <property type="entry name" value="LolA/LolB/LppX"/>
</dbReference>
<reference evidence="6 7" key="1">
    <citation type="submission" date="2013-09" db="EMBL/GenBank/DDBJ databases">
        <title>Genome sequencing of Arenimonas oryziterrae.</title>
        <authorList>
            <person name="Chen F."/>
            <person name="Wang G."/>
        </authorList>
    </citation>
    <scope>NUCLEOTIDE SEQUENCE [LARGE SCALE GENOMIC DNA]</scope>
    <source>
        <strain evidence="6 7">YC6267</strain>
    </source>
</reference>
<dbReference type="Gene3D" id="2.50.20.10">
    <property type="entry name" value="Lipoprotein localisation LolA/LolB/LppX"/>
    <property type="match status" value="1"/>
</dbReference>
<feature type="signal peptide" evidence="5">
    <location>
        <begin position="1"/>
        <end position="19"/>
    </location>
</feature>
<dbReference type="CDD" id="cd16325">
    <property type="entry name" value="LolA"/>
    <property type="match status" value="1"/>
</dbReference>
<accession>A0A091AUB4</accession>
<evidence type="ECO:0000256" key="5">
    <source>
        <dbReference type="SAM" id="SignalP"/>
    </source>
</evidence>
<evidence type="ECO:0000256" key="1">
    <source>
        <dbReference type="ARBA" id="ARBA00011245"/>
    </source>
</evidence>
<organism evidence="6 7">
    <name type="scientific">Arenimonas oryziterrae DSM 21050 = YC6267</name>
    <dbReference type="NCBI Taxonomy" id="1121015"/>
    <lineage>
        <taxon>Bacteria</taxon>
        <taxon>Pseudomonadati</taxon>
        <taxon>Pseudomonadota</taxon>
        <taxon>Gammaproteobacteria</taxon>
        <taxon>Lysobacterales</taxon>
        <taxon>Lysobacteraceae</taxon>
        <taxon>Arenimonas</taxon>
    </lineage>
</organism>
<dbReference type="AlphaFoldDB" id="A0A091AUB4"/>
<dbReference type="Proteomes" id="UP000029385">
    <property type="component" value="Unassembled WGS sequence"/>
</dbReference>
<comment type="caution">
    <text evidence="6">The sequence shown here is derived from an EMBL/GenBank/DDBJ whole genome shotgun (WGS) entry which is preliminary data.</text>
</comment>
<dbReference type="STRING" id="1121015.GCA_000420545_02220"/>
<dbReference type="PATRIC" id="fig|1121015.4.peg.1973"/>
<keyword evidence="7" id="KW-1185">Reference proteome</keyword>
<protein>
    <recommendedName>
        <fullName evidence="8">Outer membrane lipoprotein carrier protein LolA</fullName>
    </recommendedName>
</protein>
<proteinExistence type="predicted"/>
<keyword evidence="3 5" id="KW-0732">Signal</keyword>
<keyword evidence="2" id="KW-0813">Transport</keyword>
<evidence type="ECO:0000256" key="2">
    <source>
        <dbReference type="ARBA" id="ARBA00022448"/>
    </source>
</evidence>
<evidence type="ECO:0000313" key="6">
    <source>
        <dbReference type="EMBL" id="KFN42941.1"/>
    </source>
</evidence>
<evidence type="ECO:0008006" key="8">
    <source>
        <dbReference type="Google" id="ProtNLM"/>
    </source>
</evidence>
<dbReference type="SUPFAM" id="SSF89392">
    <property type="entry name" value="Prokaryotic lipoproteins and lipoprotein localization factors"/>
    <property type="match status" value="1"/>
</dbReference>
<sequence>MLRILSIVLLVTASLGASAARSAEPGLGVKQRLSDTPVLRGEFEQEKSLQGFRHPLLSKGDFLLARKRGVVWNTRSPFASSIVLTRERLSTRQADGSRRDLLAKGDSPAVRTANALLMALLGGNVSALSQQFVLKETLLPEGAWTLELVPKPGGLQKVFRRIELQGNRQVRRVQLEEVSGDRTTIRFLNLRETPGVLDPREARQFD</sequence>
<evidence type="ECO:0000256" key="4">
    <source>
        <dbReference type="ARBA" id="ARBA00022927"/>
    </source>
</evidence>
<evidence type="ECO:0000256" key="3">
    <source>
        <dbReference type="ARBA" id="ARBA00022729"/>
    </source>
</evidence>
<dbReference type="EMBL" id="AVCI01000007">
    <property type="protein sequence ID" value="KFN42941.1"/>
    <property type="molecule type" value="Genomic_DNA"/>
</dbReference>
<dbReference type="RefSeq" id="WP_022969829.1">
    <property type="nucleotide sequence ID" value="NZ_ATVD01000004.1"/>
</dbReference>
<dbReference type="GO" id="GO:0015031">
    <property type="term" value="P:protein transport"/>
    <property type="evidence" value="ECO:0007669"/>
    <property type="project" value="UniProtKB-KW"/>
</dbReference>
<feature type="chain" id="PRO_5001868738" description="Outer membrane lipoprotein carrier protein LolA" evidence="5">
    <location>
        <begin position="20"/>
        <end position="206"/>
    </location>
</feature>